<sequence length="133" mass="13623">MSNVNVSLDIRNSAAPPPPGNGYTDTTASNGAVYSYQYSGGTDGAGGVQETTGSGSGTITVTAGGDPRYQVNNVVFGPDPGNQLSWAWGATPNIAVITDIDTQSEDSSYGIIVRDSTANCTFRCDPPISNKPG</sequence>
<dbReference type="RefSeq" id="WP_386813630.1">
    <property type="nucleotide sequence ID" value="NZ_JBHTIH010000008.1"/>
</dbReference>
<evidence type="ECO:0000313" key="2">
    <source>
        <dbReference type="EMBL" id="MFD0740486.1"/>
    </source>
</evidence>
<feature type="region of interest" description="Disordered" evidence="1">
    <location>
        <begin position="1"/>
        <end position="28"/>
    </location>
</feature>
<evidence type="ECO:0000313" key="3">
    <source>
        <dbReference type="Proteomes" id="UP001597090"/>
    </source>
</evidence>
<gene>
    <name evidence="2" type="ORF">ACFQZQ_14475</name>
</gene>
<dbReference type="EMBL" id="JBHTIH010000008">
    <property type="protein sequence ID" value="MFD0740486.1"/>
    <property type="molecule type" value="Genomic_DNA"/>
</dbReference>
<comment type="caution">
    <text evidence="2">The sequence shown here is derived from an EMBL/GenBank/DDBJ whole genome shotgun (WGS) entry which is preliminary data.</text>
</comment>
<reference evidence="3" key="1">
    <citation type="journal article" date="2019" name="Int. J. Syst. Evol. Microbiol.">
        <title>The Global Catalogue of Microorganisms (GCM) 10K type strain sequencing project: providing services to taxonomists for standard genome sequencing and annotation.</title>
        <authorList>
            <consortium name="The Broad Institute Genomics Platform"/>
            <consortium name="The Broad Institute Genome Sequencing Center for Infectious Disease"/>
            <person name="Wu L."/>
            <person name="Ma J."/>
        </authorList>
    </citation>
    <scope>NUCLEOTIDE SEQUENCE [LARGE SCALE GENOMIC DNA]</scope>
    <source>
        <strain evidence="3">CCUG 55491</strain>
    </source>
</reference>
<protein>
    <submittedName>
        <fullName evidence="2">Uncharacterized protein</fullName>
    </submittedName>
</protein>
<evidence type="ECO:0000256" key="1">
    <source>
        <dbReference type="SAM" id="MobiDB-lite"/>
    </source>
</evidence>
<feature type="region of interest" description="Disordered" evidence="1">
    <location>
        <begin position="40"/>
        <end position="59"/>
    </location>
</feature>
<dbReference type="Proteomes" id="UP001597090">
    <property type="component" value="Unassembled WGS sequence"/>
</dbReference>
<proteinExistence type="predicted"/>
<accession>A0ABW2YRF3</accession>
<organism evidence="2 3">
    <name type="scientific">Lysobacter koreensis</name>
    <dbReference type="NCBI Taxonomy" id="266122"/>
    <lineage>
        <taxon>Bacteria</taxon>
        <taxon>Pseudomonadati</taxon>
        <taxon>Pseudomonadota</taxon>
        <taxon>Gammaproteobacteria</taxon>
        <taxon>Lysobacterales</taxon>
        <taxon>Lysobacteraceae</taxon>
        <taxon>Lysobacter</taxon>
    </lineage>
</organism>
<keyword evidence="3" id="KW-1185">Reference proteome</keyword>
<name>A0ABW2YRF3_9GAMM</name>